<dbReference type="Proteomes" id="UP000256424">
    <property type="component" value="Unassembled WGS sequence"/>
</dbReference>
<accession>A0A3D8JA17</accession>
<feature type="transmembrane region" description="Helical" evidence="1">
    <location>
        <begin position="298"/>
        <end position="316"/>
    </location>
</feature>
<feature type="transmembrane region" description="Helical" evidence="1">
    <location>
        <begin position="360"/>
        <end position="380"/>
    </location>
</feature>
<dbReference type="EMBL" id="NXLW01000001">
    <property type="protein sequence ID" value="RDU73714.1"/>
    <property type="molecule type" value="Genomic_DNA"/>
</dbReference>
<keyword evidence="1" id="KW-0472">Membrane</keyword>
<gene>
    <name evidence="2" type="ORF">CQA66_00580</name>
</gene>
<evidence type="ECO:0000256" key="1">
    <source>
        <dbReference type="SAM" id="Phobius"/>
    </source>
</evidence>
<feature type="transmembrane region" description="Helical" evidence="1">
    <location>
        <begin position="401"/>
        <end position="421"/>
    </location>
</feature>
<feature type="transmembrane region" description="Helical" evidence="1">
    <location>
        <begin position="272"/>
        <end position="292"/>
    </location>
</feature>
<protein>
    <recommendedName>
        <fullName evidence="4">Membrane transport protein MMPL domain-containing protein</fullName>
    </recommendedName>
</protein>
<evidence type="ECO:0008006" key="4">
    <source>
        <dbReference type="Google" id="ProtNLM"/>
    </source>
</evidence>
<feature type="transmembrane region" description="Helical" evidence="1">
    <location>
        <begin position="714"/>
        <end position="732"/>
    </location>
</feature>
<feature type="transmembrane region" description="Helical" evidence="1">
    <location>
        <begin position="689"/>
        <end position="708"/>
    </location>
</feature>
<dbReference type="RefSeq" id="WP_104762546.1">
    <property type="nucleotide sequence ID" value="NZ_FZPM01000005.1"/>
</dbReference>
<keyword evidence="1" id="KW-0812">Transmembrane</keyword>
<keyword evidence="1" id="KW-1133">Transmembrane helix</keyword>
<dbReference type="AlphaFoldDB" id="A0A3D8JA17"/>
<feature type="transmembrane region" description="Helical" evidence="1">
    <location>
        <begin position="769"/>
        <end position="789"/>
    </location>
</feature>
<name>A0A3D8JA17_9HELI</name>
<sequence>MIRFVNVLCLFLGLSIIFLFFYKGKITITQEVLDLFPVTEERKIVDVYQKFSHSRFVMVAIKGFSQEASEKLDSFLTEISKLDNVAYVERERKPSNKLQNFINEYYYLIATPNSAESNQDSQDFYTPKLLTQAQITNKLQTGITSLINTQTNSTTSHPAQSSEDSNLPFNPLDPLNFFTLQQDSLKNLIIQDYVYMALVELKSLDSKAITATLEEFERINKQYPEIRFFSSHFMSVKNLSLILSEVNYLLSFSSLIFVVFYFLIIRIPLLTINTICTLIFSNTIAILIVSYVYPKVTIMALSFGMGISNIAIDYMMHHNFFSLYAQKKPVFNKPVFYGYITTLVGFGVCLFIPFPLLSQLALYAIISLSISYVFFAFVYPRIGFSEPRLFMRMSNLRFPSISSYVFLVISLIFFTIGITNLKLDFDLSKLDYQNKEMLQEQAFFDRALRQDNLDILLSSSSVDGLITLSKILQKTLDLHHSKFHKQDSMRDFIPLSILPTQRQITQNVAFLQSKEMQQNKAILQQIIPQMQKTLQKRNNTNDINVLLNLIATSYEVKEIPTLDKNFLTDLGFNIVADTKDDIATRANETQSSQDSTTYHYLVSIPKTYLPFIQEIRKNIQESEFTSTDSLTLQEKELLTTQHANIETRSLQSIINSITEKIYEPMLIILAVAFCLMTLTLLWTAKGAFLDSYIFILFPLSSALFVVSTHGTLNLMHLFALLILVVVSVDYGIYSVKEGNNPRTAHAIFFSSITTGLSFGILIVSQTKALNSFGEIVFVGMSCVLLLLVFHKPIHKQLSF</sequence>
<feature type="transmembrane region" description="Helical" evidence="1">
    <location>
        <begin position="661"/>
        <end position="682"/>
    </location>
</feature>
<comment type="caution">
    <text evidence="2">The sequence shown here is derived from an EMBL/GenBank/DDBJ whole genome shotgun (WGS) entry which is preliminary data.</text>
</comment>
<evidence type="ECO:0000313" key="2">
    <source>
        <dbReference type="EMBL" id="RDU73714.1"/>
    </source>
</evidence>
<feature type="transmembrane region" description="Helical" evidence="1">
    <location>
        <begin position="744"/>
        <end position="763"/>
    </location>
</feature>
<proteinExistence type="predicted"/>
<feature type="transmembrane region" description="Helical" evidence="1">
    <location>
        <begin position="246"/>
        <end position="265"/>
    </location>
</feature>
<reference evidence="2 3" key="1">
    <citation type="submission" date="2018-04" db="EMBL/GenBank/DDBJ databases">
        <title>Novel Campyloabacter and Helicobacter Species and Strains.</title>
        <authorList>
            <person name="Mannion A.J."/>
            <person name="Shen Z."/>
            <person name="Fox J.G."/>
        </authorList>
    </citation>
    <scope>NUCLEOTIDE SEQUENCE [LARGE SCALE GENOMIC DNA]</scope>
    <source>
        <strain evidence="2 3">MIT 97-5075</strain>
    </source>
</reference>
<feature type="transmembrane region" description="Helical" evidence="1">
    <location>
        <begin position="336"/>
        <end position="354"/>
    </location>
</feature>
<dbReference type="SUPFAM" id="SSF82866">
    <property type="entry name" value="Multidrug efflux transporter AcrB transmembrane domain"/>
    <property type="match status" value="2"/>
</dbReference>
<dbReference type="OrthoDB" id="5337472at2"/>
<evidence type="ECO:0000313" key="3">
    <source>
        <dbReference type="Proteomes" id="UP000256424"/>
    </source>
</evidence>
<keyword evidence="3" id="KW-1185">Reference proteome</keyword>
<organism evidence="2 3">
    <name type="scientific">Helicobacter aurati</name>
    <dbReference type="NCBI Taxonomy" id="137778"/>
    <lineage>
        <taxon>Bacteria</taxon>
        <taxon>Pseudomonadati</taxon>
        <taxon>Campylobacterota</taxon>
        <taxon>Epsilonproteobacteria</taxon>
        <taxon>Campylobacterales</taxon>
        <taxon>Helicobacteraceae</taxon>
        <taxon>Helicobacter</taxon>
    </lineage>
</organism>
<feature type="transmembrane region" description="Helical" evidence="1">
    <location>
        <begin position="5"/>
        <end position="22"/>
    </location>
</feature>